<keyword evidence="4" id="KW-0812">Transmembrane</keyword>
<keyword evidence="3" id="KW-0597">Phosphoprotein</keyword>
<feature type="transmembrane region" description="Helical" evidence="4">
    <location>
        <begin position="381"/>
        <end position="402"/>
    </location>
</feature>
<organism evidence="7 8">
    <name type="scientific">Hymenobacter artigasi</name>
    <dbReference type="NCBI Taxonomy" id="2719616"/>
    <lineage>
        <taxon>Bacteria</taxon>
        <taxon>Pseudomonadati</taxon>
        <taxon>Bacteroidota</taxon>
        <taxon>Cytophagia</taxon>
        <taxon>Cytophagales</taxon>
        <taxon>Hymenobacteraceae</taxon>
        <taxon>Hymenobacter</taxon>
    </lineage>
</organism>
<dbReference type="SMART" id="SM00387">
    <property type="entry name" value="HATPase_c"/>
    <property type="match status" value="1"/>
</dbReference>
<dbReference type="InterPro" id="IPR003661">
    <property type="entry name" value="HisK_dim/P_dom"/>
</dbReference>
<feature type="transmembrane region" description="Helical" evidence="4">
    <location>
        <begin position="322"/>
        <end position="341"/>
    </location>
</feature>
<feature type="signal peptide" evidence="5">
    <location>
        <begin position="1"/>
        <end position="19"/>
    </location>
</feature>
<keyword evidence="4" id="KW-1133">Transmembrane helix</keyword>
<dbReference type="SUPFAM" id="SSF47384">
    <property type="entry name" value="Homodimeric domain of signal transducing histidine kinase"/>
    <property type="match status" value="1"/>
</dbReference>
<dbReference type="Gene3D" id="1.10.287.130">
    <property type="match status" value="1"/>
</dbReference>
<keyword evidence="5" id="KW-0732">Signal</keyword>
<keyword evidence="4" id="KW-0472">Membrane</keyword>
<feature type="transmembrane region" description="Helical" evidence="4">
    <location>
        <begin position="293"/>
        <end position="310"/>
    </location>
</feature>
<dbReference type="GO" id="GO:0016301">
    <property type="term" value="F:kinase activity"/>
    <property type="evidence" value="ECO:0007669"/>
    <property type="project" value="UniProtKB-KW"/>
</dbReference>
<accession>A0ABX1HI76</accession>
<evidence type="ECO:0000313" key="7">
    <source>
        <dbReference type="EMBL" id="NKI88762.1"/>
    </source>
</evidence>
<feature type="transmembrane region" description="Helical" evidence="4">
    <location>
        <begin position="353"/>
        <end position="375"/>
    </location>
</feature>
<dbReference type="PANTHER" id="PTHR43065:SF42">
    <property type="entry name" value="TWO-COMPONENT SENSOR PPRA"/>
    <property type="match status" value="1"/>
</dbReference>
<dbReference type="EC" id="2.7.13.3" evidence="2"/>
<dbReference type="PROSITE" id="PS50109">
    <property type="entry name" value="HIS_KIN"/>
    <property type="match status" value="1"/>
</dbReference>
<dbReference type="InterPro" id="IPR008979">
    <property type="entry name" value="Galactose-bd-like_sf"/>
</dbReference>
<feature type="transmembrane region" description="Helical" evidence="4">
    <location>
        <begin position="237"/>
        <end position="257"/>
    </location>
</feature>
<dbReference type="InterPro" id="IPR003594">
    <property type="entry name" value="HATPase_dom"/>
</dbReference>
<dbReference type="EMBL" id="JAAVTK010000003">
    <property type="protein sequence ID" value="NKI88762.1"/>
    <property type="molecule type" value="Genomic_DNA"/>
</dbReference>
<proteinExistence type="predicted"/>
<evidence type="ECO:0000259" key="6">
    <source>
        <dbReference type="PROSITE" id="PS50109"/>
    </source>
</evidence>
<protein>
    <recommendedName>
        <fullName evidence="2">histidine kinase</fullName>
        <ecNumber evidence="2">2.7.13.3</ecNumber>
    </recommendedName>
</protein>
<dbReference type="RefSeq" id="WP_210427965.1">
    <property type="nucleotide sequence ID" value="NZ_JAAVTK010000003.1"/>
</dbReference>
<dbReference type="SMART" id="SM00388">
    <property type="entry name" value="HisKA"/>
    <property type="match status" value="1"/>
</dbReference>
<dbReference type="InterPro" id="IPR036097">
    <property type="entry name" value="HisK_dim/P_sf"/>
</dbReference>
<keyword evidence="7" id="KW-0418">Kinase</keyword>
<dbReference type="PANTHER" id="PTHR43065">
    <property type="entry name" value="SENSOR HISTIDINE KINASE"/>
    <property type="match status" value="1"/>
</dbReference>
<keyword evidence="8" id="KW-1185">Reference proteome</keyword>
<comment type="caution">
    <text evidence="7">The sequence shown here is derived from an EMBL/GenBank/DDBJ whole genome shotgun (WGS) entry which is preliminary data.</text>
</comment>
<comment type="catalytic activity">
    <reaction evidence="1">
        <text>ATP + protein L-histidine = ADP + protein N-phospho-L-histidine.</text>
        <dbReference type="EC" id="2.7.13.3"/>
    </reaction>
</comment>
<evidence type="ECO:0000256" key="4">
    <source>
        <dbReference type="SAM" id="Phobius"/>
    </source>
</evidence>
<dbReference type="Pfam" id="PF02518">
    <property type="entry name" value="HATPase_c"/>
    <property type="match status" value="1"/>
</dbReference>
<dbReference type="Proteomes" id="UP000717634">
    <property type="component" value="Unassembled WGS sequence"/>
</dbReference>
<dbReference type="InterPro" id="IPR005467">
    <property type="entry name" value="His_kinase_dom"/>
</dbReference>
<dbReference type="Gene3D" id="2.60.120.260">
    <property type="entry name" value="Galactose-binding domain-like"/>
    <property type="match status" value="1"/>
</dbReference>
<dbReference type="PRINTS" id="PR00344">
    <property type="entry name" value="BCTRLSENSOR"/>
</dbReference>
<name>A0ABX1HI76_9BACT</name>
<feature type="transmembrane region" description="Helical" evidence="4">
    <location>
        <begin position="263"/>
        <end position="281"/>
    </location>
</feature>
<evidence type="ECO:0000256" key="2">
    <source>
        <dbReference type="ARBA" id="ARBA00012438"/>
    </source>
</evidence>
<dbReference type="SUPFAM" id="SSF55874">
    <property type="entry name" value="ATPase domain of HSP90 chaperone/DNA topoisomerase II/histidine kinase"/>
    <property type="match status" value="1"/>
</dbReference>
<evidence type="ECO:0000256" key="3">
    <source>
        <dbReference type="ARBA" id="ARBA00022553"/>
    </source>
</evidence>
<evidence type="ECO:0000256" key="1">
    <source>
        <dbReference type="ARBA" id="ARBA00000085"/>
    </source>
</evidence>
<feature type="chain" id="PRO_5046403668" description="histidine kinase" evidence="5">
    <location>
        <begin position="20"/>
        <end position="721"/>
    </location>
</feature>
<gene>
    <name evidence="7" type="ORF">HBN54_001355</name>
</gene>
<dbReference type="SUPFAM" id="SSF49785">
    <property type="entry name" value="Galactose-binding domain-like"/>
    <property type="match status" value="1"/>
</dbReference>
<dbReference type="Gene3D" id="3.30.565.10">
    <property type="entry name" value="Histidine kinase-like ATPase, C-terminal domain"/>
    <property type="match status" value="1"/>
</dbReference>
<dbReference type="InterPro" id="IPR036890">
    <property type="entry name" value="HATPase_C_sf"/>
</dbReference>
<evidence type="ECO:0000256" key="5">
    <source>
        <dbReference type="SAM" id="SignalP"/>
    </source>
</evidence>
<feature type="transmembrane region" description="Helical" evidence="4">
    <location>
        <begin position="204"/>
        <end position="225"/>
    </location>
</feature>
<keyword evidence="7" id="KW-0808">Transferase</keyword>
<feature type="domain" description="Histidine kinase" evidence="6">
    <location>
        <begin position="484"/>
        <end position="721"/>
    </location>
</feature>
<evidence type="ECO:0000313" key="8">
    <source>
        <dbReference type="Proteomes" id="UP000717634"/>
    </source>
</evidence>
<dbReference type="Pfam" id="PF00512">
    <property type="entry name" value="HisKA"/>
    <property type="match status" value="1"/>
</dbReference>
<dbReference type="CDD" id="cd00082">
    <property type="entry name" value="HisKA"/>
    <property type="match status" value="1"/>
</dbReference>
<reference evidence="7 8" key="1">
    <citation type="submission" date="2020-03" db="EMBL/GenBank/DDBJ databases">
        <title>Genomic Encyclopedia of Type Strains, Phase IV (KMG-V): Genome sequencing to study the core and pangenomes of soil and plant-associated prokaryotes.</title>
        <authorList>
            <person name="Whitman W."/>
        </authorList>
    </citation>
    <scope>NUCLEOTIDE SEQUENCE [LARGE SCALE GENOMIC DNA]</scope>
    <source>
        <strain evidence="7 8">1B</strain>
    </source>
</reference>
<dbReference type="InterPro" id="IPR004358">
    <property type="entry name" value="Sig_transdc_His_kin-like_C"/>
</dbReference>
<sequence>MRYVLLPAALGLLFGVATAAPLPADTAVLRIDRLPAAGLLLQKGWRYHAGDDPAWARPDFDDSGWNTVTVSRDGQPLPARALAGSGWFRLRLRLGDSLRQQALGLQTEPVLAGFDVFSNGRRIGSYGTYSPDPARVRTGSPSAPPLDLRPSAAGELVLAVRYAPRQPTPWLRAYLAQSKLCDLRLRLRELAPIRQEYTDNSRAAAVYAGMAGIFLLLGLLHLVFYRYNRTQPANRYFAYYALGTAISALLTTYWFSASVEEDAVAYGVAMIGLLLGALYSLRALYALFEVRPGWLYKILGASAIPVVLLMTGERMRSEPTGLLCYIGFMVVLTLDQLWLIGRALRQRRRGAGLLGSGFASGIILLAAIFTNLYLIRQMPALVALLTTLAFVLPALGISLYLAREFALDAQLLQVKLGEVEHLSAQTLAQEQEKQTLLAAQNDTLEHQVAERTGELQRSLTDLRATQAQLIQKEKMASLGELTAGIAHEIQNPLNFVNNFSEVSTELVAELKEAQAAGDAEEVTALADDLAQNLGKISHHGRRAAAIVRGMLEHSRTSTGERAPTDLNQLCDEYLRLAYQGLRAKDKSFNATLKTDFASGLPLVEAAGADVGRVLLNLFGNAFYAVQKRQQVGEAGYQPTVSVSTKRAGEQVEIQVSDNGTGIPADVRAKIFQPFFTTKPTGEGTGLGLSLSYDIITKAHGGTLAVASQPGQGTEFIIGLPA</sequence>